<protein>
    <submittedName>
        <fullName evidence="1">Molecular chaperone HtpG</fullName>
    </submittedName>
</protein>
<dbReference type="EMBL" id="FWXZ01000009">
    <property type="protein sequence ID" value="SMC91403.1"/>
    <property type="molecule type" value="Genomic_DNA"/>
</dbReference>
<evidence type="ECO:0000313" key="2">
    <source>
        <dbReference type="Proteomes" id="UP000192328"/>
    </source>
</evidence>
<proteinExistence type="predicted"/>
<evidence type="ECO:0000313" key="1">
    <source>
        <dbReference type="EMBL" id="SMC91403.1"/>
    </source>
</evidence>
<gene>
    <name evidence="1" type="ORF">SAMN06297397_3121</name>
</gene>
<accession>A0AC61PQJ8</accession>
<dbReference type="Proteomes" id="UP000192328">
    <property type="component" value="Unassembled WGS sequence"/>
</dbReference>
<sequence>MAMKKEKGSVSIDAQNIMPVIKRWLYSDKDIFLREAVSNACDAITKFRMLHPDSEEAMSVTVTVDKEKKQITISDTGIGMTADEVRKYINQVAFSGAAEFMKQFENEKPEEKGDIIGHFGLGFYSVFMVSDKVEIQTLSSEGEADPVHWVSEDGMSFELSGGKRKAHGTDIILHITEEEKEFLDVWKVREVLNRYCGYMTYPVMLEDANAKPVEKDVPVGDEKNEDGTQKTEKVLEVPKPQQINDTAPLWLKKPSECKDEEYKEFYHKVFMDFDDPLFWIHLNVDYPFNLKGILYFPKLKNDFGTHEGQIKLFAGQVFVADNIKEVIPEFLMLLKGVIDCPDLPLNVSRSFLQNDGYVKKISTHITKKVADKLNSLMNTERETYEGYWDDIAPFVKYGCIKDSKFFDMVKDSVLLKKTDGKYSTIAEYKAANFDKTDKKVYYTNDEKRQAASVKLYTDRGIEVAVMNTIIDGNFMSFMEYQGKEEDRVTFARVDADIDGLKEESEEGKDLDAGKLQTLFRGALGKENLEVKLESLGDADMTAMVTEDEQMRRYKEMSRLYGQNFPIPDSFTLVLNRRNTTVQALAQRDPEDETTKMLCCQVYDLARMAAQPLEAEEITAFLDRSRKLLAMMVNK</sequence>
<keyword evidence="2" id="KW-1185">Reference proteome</keyword>
<reference evidence="1" key="1">
    <citation type="submission" date="2017-04" db="EMBL/GenBank/DDBJ databases">
        <authorList>
            <person name="Varghese N."/>
            <person name="Submissions S."/>
        </authorList>
    </citation>
    <scope>NUCLEOTIDE SEQUENCE</scope>
    <source>
        <strain evidence="1">WTE2008</strain>
    </source>
</reference>
<comment type="caution">
    <text evidence="1">The sequence shown here is derived from an EMBL/GenBank/DDBJ whole genome shotgun (WGS) entry which is preliminary data.</text>
</comment>
<organism evidence="1 2">
    <name type="scientific">Aristaeella lactis</name>
    <dbReference type="NCBI Taxonomy" id="3046383"/>
    <lineage>
        <taxon>Bacteria</taxon>
        <taxon>Bacillati</taxon>
        <taxon>Bacillota</taxon>
        <taxon>Clostridia</taxon>
        <taxon>Eubacteriales</taxon>
        <taxon>Aristaeellaceae</taxon>
        <taxon>Aristaeella</taxon>
    </lineage>
</organism>
<name>A0AC61PQJ8_9FIRM</name>